<evidence type="ECO:0000259" key="13">
    <source>
        <dbReference type="SMART" id="SM00228"/>
    </source>
</evidence>
<feature type="transmembrane region" description="Helical" evidence="12">
    <location>
        <begin position="6"/>
        <end position="25"/>
    </location>
</feature>
<dbReference type="InterPro" id="IPR036034">
    <property type="entry name" value="PDZ_sf"/>
</dbReference>
<dbReference type="Pfam" id="PF02163">
    <property type="entry name" value="Peptidase_M50"/>
    <property type="match status" value="1"/>
</dbReference>
<evidence type="ECO:0000256" key="11">
    <source>
        <dbReference type="ARBA" id="ARBA00023136"/>
    </source>
</evidence>
<proteinExistence type="inferred from homology"/>
<evidence type="ECO:0000256" key="2">
    <source>
        <dbReference type="ARBA" id="ARBA00004141"/>
    </source>
</evidence>
<evidence type="ECO:0000256" key="4">
    <source>
        <dbReference type="ARBA" id="ARBA00007931"/>
    </source>
</evidence>
<evidence type="ECO:0000313" key="15">
    <source>
        <dbReference type="Proteomes" id="UP001597519"/>
    </source>
</evidence>
<dbReference type="Proteomes" id="UP001597519">
    <property type="component" value="Unassembled WGS sequence"/>
</dbReference>
<dbReference type="PANTHER" id="PTHR42837">
    <property type="entry name" value="REGULATOR OF SIGMA-E PROTEASE RSEP"/>
    <property type="match status" value="1"/>
</dbReference>
<sequence>MTGILAFIVVFGVLVTVHELGHLIFAKRAGIMCPEFAIGMGPKIFSYKYNDTLYTIRLLPVGGYVRMASNDMETNPLNAGMRIQLKVNNENEITHILLDDKHNFTNIEEVEVVSSDLSKEMVVTATRLHDQEEITYHIADEAYYVENSDLERIAPQSARFESKSVWKRFMTLFAGPLFNFLLAFVLFVLLFYIQGRPSDEPVAGLIGEDSPAEEAGLEVGDRIDSINGTEIRDWDHMTEVIQSEGDTELTLETTRDSENRTLELTPEVMSNELPDGEVVERLIIGIGQDRETGTVAPIWWGLEQTYAMSTLIFELVGQLFFSIFDGTFSFDMLNGPVGIYKVTEEVAAQGLITLINFTAVLSVNLGIMNLLPIPALDGGRILFVLYEGIFRKPLNRKVEINIQLLGVLFLLVIMVLVTWNDIKTFFL</sequence>
<feature type="domain" description="PDZ" evidence="13">
    <location>
        <begin position="187"/>
        <end position="257"/>
    </location>
</feature>
<dbReference type="SUPFAM" id="SSF50156">
    <property type="entry name" value="PDZ domain-like"/>
    <property type="match status" value="1"/>
</dbReference>
<keyword evidence="15" id="KW-1185">Reference proteome</keyword>
<dbReference type="EMBL" id="JBHUOQ010000001">
    <property type="protein sequence ID" value="MFD2829739.1"/>
    <property type="molecule type" value="Genomic_DNA"/>
</dbReference>
<name>A0ABW5WWD4_9STAP</name>
<dbReference type="InterPro" id="IPR001478">
    <property type="entry name" value="PDZ"/>
</dbReference>
<accession>A0ABW5WWD4</accession>
<keyword evidence="10 12" id="KW-0482">Metalloprotease</keyword>
<feature type="transmembrane region" description="Helical" evidence="12">
    <location>
        <begin position="169"/>
        <end position="193"/>
    </location>
</feature>
<evidence type="ECO:0000256" key="8">
    <source>
        <dbReference type="ARBA" id="ARBA00022833"/>
    </source>
</evidence>
<dbReference type="Pfam" id="PF17820">
    <property type="entry name" value="PDZ_6"/>
    <property type="match status" value="1"/>
</dbReference>
<evidence type="ECO:0000256" key="9">
    <source>
        <dbReference type="ARBA" id="ARBA00022989"/>
    </source>
</evidence>
<reference evidence="15" key="1">
    <citation type="journal article" date="2019" name="Int. J. Syst. Evol. Microbiol.">
        <title>The Global Catalogue of Microorganisms (GCM) 10K type strain sequencing project: providing services to taxonomists for standard genome sequencing and annotation.</title>
        <authorList>
            <consortium name="The Broad Institute Genomics Platform"/>
            <consortium name="The Broad Institute Genome Sequencing Center for Infectious Disease"/>
            <person name="Wu L."/>
            <person name="Ma J."/>
        </authorList>
    </citation>
    <scope>NUCLEOTIDE SEQUENCE [LARGE SCALE GENOMIC DNA]</scope>
    <source>
        <strain evidence="15">KCTC 33575</strain>
    </source>
</reference>
<evidence type="ECO:0000256" key="10">
    <source>
        <dbReference type="ARBA" id="ARBA00023049"/>
    </source>
</evidence>
<protein>
    <recommendedName>
        <fullName evidence="12">Zinc metalloprotease</fullName>
        <ecNumber evidence="12">3.4.24.-</ecNumber>
    </recommendedName>
</protein>
<evidence type="ECO:0000256" key="5">
    <source>
        <dbReference type="ARBA" id="ARBA00022670"/>
    </source>
</evidence>
<evidence type="ECO:0000256" key="7">
    <source>
        <dbReference type="ARBA" id="ARBA00022801"/>
    </source>
</evidence>
<dbReference type="InterPro" id="IPR041489">
    <property type="entry name" value="PDZ_6"/>
</dbReference>
<feature type="transmembrane region" description="Helical" evidence="12">
    <location>
        <begin position="400"/>
        <end position="419"/>
    </location>
</feature>
<gene>
    <name evidence="14" type="primary">rseP</name>
    <name evidence="14" type="ORF">ACFSX4_04605</name>
</gene>
<keyword evidence="11 12" id="KW-0472">Membrane</keyword>
<dbReference type="SMART" id="SM00228">
    <property type="entry name" value="PDZ"/>
    <property type="match status" value="1"/>
</dbReference>
<organism evidence="14 15">
    <name type="scientific">Corticicoccus populi</name>
    <dbReference type="NCBI Taxonomy" id="1812821"/>
    <lineage>
        <taxon>Bacteria</taxon>
        <taxon>Bacillati</taxon>
        <taxon>Bacillota</taxon>
        <taxon>Bacilli</taxon>
        <taxon>Bacillales</taxon>
        <taxon>Staphylococcaceae</taxon>
        <taxon>Corticicoccus</taxon>
    </lineage>
</organism>
<keyword evidence="5" id="KW-0645">Protease</keyword>
<keyword evidence="6 12" id="KW-0812">Transmembrane</keyword>
<dbReference type="InterPro" id="IPR004387">
    <property type="entry name" value="Pept_M50_Zn"/>
</dbReference>
<comment type="similarity">
    <text evidence="4 12">Belongs to the peptidase M50B family.</text>
</comment>
<feature type="transmembrane region" description="Helical" evidence="12">
    <location>
        <begin position="306"/>
        <end position="324"/>
    </location>
</feature>
<comment type="caution">
    <text evidence="14">The sequence shown here is derived from an EMBL/GenBank/DDBJ whole genome shotgun (WGS) entry which is preliminary data.</text>
</comment>
<dbReference type="EC" id="3.4.24.-" evidence="12"/>
<dbReference type="CDD" id="cd23081">
    <property type="entry name" value="cpPDZ_EcRseP-like"/>
    <property type="match status" value="1"/>
</dbReference>
<evidence type="ECO:0000256" key="6">
    <source>
        <dbReference type="ARBA" id="ARBA00022692"/>
    </source>
</evidence>
<keyword evidence="7 12" id="KW-0378">Hydrolase</keyword>
<dbReference type="CDD" id="cd06163">
    <property type="entry name" value="S2P-M50_PDZ_RseP-like"/>
    <property type="match status" value="1"/>
</dbReference>
<dbReference type="GO" id="GO:0008237">
    <property type="term" value="F:metallopeptidase activity"/>
    <property type="evidence" value="ECO:0007669"/>
    <property type="project" value="UniProtKB-KW"/>
</dbReference>
<dbReference type="PANTHER" id="PTHR42837:SF2">
    <property type="entry name" value="MEMBRANE METALLOPROTEASE ARASP2, CHLOROPLASTIC-RELATED"/>
    <property type="match status" value="1"/>
</dbReference>
<evidence type="ECO:0000256" key="1">
    <source>
        <dbReference type="ARBA" id="ARBA00001947"/>
    </source>
</evidence>
<keyword evidence="12" id="KW-0479">Metal-binding</keyword>
<comment type="subcellular location">
    <subcellularLocation>
        <location evidence="3">Cell membrane</location>
        <topology evidence="3">Single-pass membrane protein</topology>
    </subcellularLocation>
    <subcellularLocation>
        <location evidence="2">Membrane</location>
        <topology evidence="2">Multi-pass membrane protein</topology>
    </subcellularLocation>
</comment>
<dbReference type="InterPro" id="IPR008915">
    <property type="entry name" value="Peptidase_M50"/>
</dbReference>
<dbReference type="NCBIfam" id="TIGR00054">
    <property type="entry name" value="RIP metalloprotease RseP"/>
    <property type="match status" value="1"/>
</dbReference>
<evidence type="ECO:0000256" key="3">
    <source>
        <dbReference type="ARBA" id="ARBA00004162"/>
    </source>
</evidence>
<dbReference type="RefSeq" id="WP_377772014.1">
    <property type="nucleotide sequence ID" value="NZ_JBHUOQ010000001.1"/>
</dbReference>
<dbReference type="Gene3D" id="2.30.42.10">
    <property type="match status" value="1"/>
</dbReference>
<comment type="cofactor">
    <cofactor evidence="1 12">
        <name>Zn(2+)</name>
        <dbReference type="ChEBI" id="CHEBI:29105"/>
    </cofactor>
</comment>
<evidence type="ECO:0000313" key="14">
    <source>
        <dbReference type="EMBL" id="MFD2829739.1"/>
    </source>
</evidence>
<keyword evidence="9 12" id="KW-1133">Transmembrane helix</keyword>
<keyword evidence="8 12" id="KW-0862">Zinc</keyword>
<evidence type="ECO:0000256" key="12">
    <source>
        <dbReference type="RuleBase" id="RU362031"/>
    </source>
</evidence>